<dbReference type="Proteomes" id="UP000886595">
    <property type="component" value="Unassembled WGS sequence"/>
</dbReference>
<sequence>MGGFLFVFYVVNPLTKRFLLLDHSGSMLLPTIFTGPNKANAEERAMCTLDQSRATTTEGFKII</sequence>
<evidence type="ECO:0000313" key="2">
    <source>
        <dbReference type="Proteomes" id="UP000886595"/>
    </source>
</evidence>
<keyword evidence="2" id="KW-1185">Reference proteome</keyword>
<gene>
    <name evidence="1" type="ORF">Bca52824_012778</name>
</gene>
<evidence type="ECO:0000313" key="1">
    <source>
        <dbReference type="EMBL" id="KAG2319565.1"/>
    </source>
</evidence>
<comment type="caution">
    <text evidence="1">The sequence shown here is derived from an EMBL/GenBank/DDBJ whole genome shotgun (WGS) entry which is preliminary data.</text>
</comment>
<dbReference type="AlphaFoldDB" id="A0A8X7VZ07"/>
<dbReference type="EMBL" id="JAAMPC010000003">
    <property type="protein sequence ID" value="KAG2319565.1"/>
    <property type="molecule type" value="Genomic_DNA"/>
</dbReference>
<dbReference type="OrthoDB" id="1090948at2759"/>
<organism evidence="1 2">
    <name type="scientific">Brassica carinata</name>
    <name type="common">Ethiopian mustard</name>
    <name type="synonym">Abyssinian cabbage</name>
    <dbReference type="NCBI Taxonomy" id="52824"/>
    <lineage>
        <taxon>Eukaryota</taxon>
        <taxon>Viridiplantae</taxon>
        <taxon>Streptophyta</taxon>
        <taxon>Embryophyta</taxon>
        <taxon>Tracheophyta</taxon>
        <taxon>Spermatophyta</taxon>
        <taxon>Magnoliopsida</taxon>
        <taxon>eudicotyledons</taxon>
        <taxon>Gunneridae</taxon>
        <taxon>Pentapetalae</taxon>
        <taxon>rosids</taxon>
        <taxon>malvids</taxon>
        <taxon>Brassicales</taxon>
        <taxon>Brassicaceae</taxon>
        <taxon>Brassiceae</taxon>
        <taxon>Brassica</taxon>
    </lineage>
</organism>
<accession>A0A8X7VZ07</accession>
<proteinExistence type="predicted"/>
<reference evidence="1 2" key="1">
    <citation type="submission" date="2020-02" db="EMBL/GenBank/DDBJ databases">
        <authorList>
            <person name="Ma Q."/>
            <person name="Huang Y."/>
            <person name="Song X."/>
            <person name="Pei D."/>
        </authorList>
    </citation>
    <scope>NUCLEOTIDE SEQUENCE [LARGE SCALE GENOMIC DNA]</scope>
    <source>
        <strain evidence="1">Sxm20200214</strain>
        <tissue evidence="1">Leaf</tissue>
    </source>
</reference>
<name>A0A8X7VZ07_BRACI</name>
<protein>
    <submittedName>
        <fullName evidence="1">Uncharacterized protein</fullName>
    </submittedName>
</protein>